<accession>A0ABS2BMB8</accession>
<dbReference type="Gene3D" id="3.30.565.10">
    <property type="entry name" value="Histidine kinase-like ATPase, C-terminal domain"/>
    <property type="match status" value="1"/>
</dbReference>
<dbReference type="InterPro" id="IPR036890">
    <property type="entry name" value="HATPase_C_sf"/>
</dbReference>
<keyword evidence="3" id="KW-0808">Transferase</keyword>
<dbReference type="PANTHER" id="PTHR34220">
    <property type="entry name" value="SENSOR HISTIDINE KINASE YPDA"/>
    <property type="match status" value="1"/>
</dbReference>
<reference evidence="3 4" key="1">
    <citation type="submission" date="2021-01" db="EMBL/GenBank/DDBJ databases">
        <title>Draft Genome Sequence and Polyhydroxyalkanoate Biosynthetic Potential of Jeongeupia naejangsanensis Type Strain DSM 24253.</title>
        <authorList>
            <person name="Turrini P."/>
            <person name="Artuso I."/>
            <person name="Lugli G.A."/>
            <person name="Frangipani E."/>
            <person name="Ventura M."/>
            <person name="Visca P."/>
        </authorList>
    </citation>
    <scope>NUCLEOTIDE SEQUENCE [LARGE SCALE GENOMIC DNA]</scope>
    <source>
        <strain evidence="3 4">DSM 24253</strain>
    </source>
</reference>
<feature type="transmembrane region" description="Helical" evidence="1">
    <location>
        <begin position="111"/>
        <end position="128"/>
    </location>
</feature>
<organism evidence="3 4">
    <name type="scientific">Jeongeupia naejangsanensis</name>
    <dbReference type="NCBI Taxonomy" id="613195"/>
    <lineage>
        <taxon>Bacteria</taxon>
        <taxon>Pseudomonadati</taxon>
        <taxon>Pseudomonadota</taxon>
        <taxon>Betaproteobacteria</taxon>
        <taxon>Neisseriales</taxon>
        <taxon>Chitinibacteraceae</taxon>
        <taxon>Jeongeupia</taxon>
    </lineage>
</organism>
<keyword evidence="1" id="KW-0812">Transmembrane</keyword>
<comment type="caution">
    <text evidence="3">The sequence shown here is derived from an EMBL/GenBank/DDBJ whole genome shotgun (WGS) entry which is preliminary data.</text>
</comment>
<name>A0ABS2BMB8_9NEIS</name>
<dbReference type="Proteomes" id="UP000809431">
    <property type="component" value="Unassembled WGS sequence"/>
</dbReference>
<protein>
    <submittedName>
        <fullName evidence="3">Histidine kinase</fullName>
    </submittedName>
</protein>
<keyword evidence="1" id="KW-1133">Transmembrane helix</keyword>
<dbReference type="EMBL" id="JAESND010000005">
    <property type="protein sequence ID" value="MBM3116585.1"/>
    <property type="molecule type" value="Genomic_DNA"/>
</dbReference>
<evidence type="ECO:0000313" key="3">
    <source>
        <dbReference type="EMBL" id="MBM3116585.1"/>
    </source>
</evidence>
<sequence>MSAQTVIDELPDFRSPSVMLHALVYSHLLLLLHTLADLPHWAHWASRVASSAIWVELVLLPSLAILAGLAPTLGRLPYRLGVFIVCAVTVGCGWIGRVLLMPIQVNPNAQFAPELMILLSTLGFLWLLQMRHRALVPRLAEARLSALQARIRPHFFFNSLNAVLSLIRYEPAKAEEALQDIADLFRVVMKDNRKLARLVSEVEVAERYLNIEMIRLGDRLKVDWQIDDMPENAAVPPLVLQPLLENAIYYGVEPLLDPPPIQIRIGQARERVYLIVRNALPSNTVRVREGNGMALENIRERLLLHFDTEASLTTEAGSDYYQVHILLPYREILHDDAAAPFSRR</sequence>
<keyword evidence="1" id="KW-0472">Membrane</keyword>
<dbReference type="Pfam" id="PF06580">
    <property type="entry name" value="His_kinase"/>
    <property type="match status" value="1"/>
</dbReference>
<evidence type="ECO:0000313" key="4">
    <source>
        <dbReference type="Proteomes" id="UP000809431"/>
    </source>
</evidence>
<evidence type="ECO:0000256" key="1">
    <source>
        <dbReference type="SAM" id="Phobius"/>
    </source>
</evidence>
<proteinExistence type="predicted"/>
<feature type="transmembrane region" description="Helical" evidence="1">
    <location>
        <begin position="82"/>
        <end position="105"/>
    </location>
</feature>
<gene>
    <name evidence="3" type="ORF">JMJ54_12150</name>
</gene>
<dbReference type="GO" id="GO:0016301">
    <property type="term" value="F:kinase activity"/>
    <property type="evidence" value="ECO:0007669"/>
    <property type="project" value="UniProtKB-KW"/>
</dbReference>
<dbReference type="InterPro" id="IPR050640">
    <property type="entry name" value="Bact_2-comp_sensor_kinase"/>
</dbReference>
<feature type="transmembrane region" description="Helical" evidence="1">
    <location>
        <begin position="48"/>
        <end position="70"/>
    </location>
</feature>
<feature type="transmembrane region" description="Helical" evidence="1">
    <location>
        <begin position="18"/>
        <end position="36"/>
    </location>
</feature>
<dbReference type="InterPro" id="IPR010559">
    <property type="entry name" value="Sig_transdc_His_kin_internal"/>
</dbReference>
<keyword evidence="4" id="KW-1185">Reference proteome</keyword>
<dbReference type="PANTHER" id="PTHR34220:SF7">
    <property type="entry name" value="SENSOR HISTIDINE KINASE YPDA"/>
    <property type="match status" value="1"/>
</dbReference>
<keyword evidence="3" id="KW-0418">Kinase</keyword>
<evidence type="ECO:0000259" key="2">
    <source>
        <dbReference type="Pfam" id="PF06580"/>
    </source>
</evidence>
<dbReference type="SUPFAM" id="SSF55874">
    <property type="entry name" value="ATPase domain of HSP90 chaperone/DNA topoisomerase II/histidine kinase"/>
    <property type="match status" value="1"/>
</dbReference>
<dbReference type="RefSeq" id="WP_203538826.1">
    <property type="nucleotide sequence ID" value="NZ_JAESND010000005.1"/>
</dbReference>
<feature type="domain" description="Signal transduction histidine kinase internal region" evidence="2">
    <location>
        <begin position="142"/>
        <end position="220"/>
    </location>
</feature>